<dbReference type="PANTHER" id="PTHR10366:SF564">
    <property type="entry name" value="STEROL-4-ALPHA-CARBOXYLATE 3-DEHYDROGENASE, DECARBOXYLATING"/>
    <property type="match status" value="1"/>
</dbReference>
<dbReference type="OrthoDB" id="2735536at2759"/>
<accession>A0A1W2TMI6</accession>
<dbReference type="InterPro" id="IPR036291">
    <property type="entry name" value="NAD(P)-bd_dom_sf"/>
</dbReference>
<dbReference type="STRING" id="77044.A0A1W2TMI6"/>
<proteinExistence type="inferred from homology"/>
<reference evidence="4" key="1">
    <citation type="submission" date="2016-03" db="EMBL/GenBank/DDBJ databases">
        <title>Draft genome sequence of Rosellinia necatrix.</title>
        <authorList>
            <person name="Kanematsu S."/>
        </authorList>
    </citation>
    <scope>NUCLEOTIDE SEQUENCE [LARGE SCALE GENOMIC DNA]</scope>
    <source>
        <strain evidence="4">W97</strain>
    </source>
</reference>
<evidence type="ECO:0000313" key="4">
    <source>
        <dbReference type="EMBL" id="GAP89547.1"/>
    </source>
</evidence>
<comment type="similarity">
    <text evidence="2">Belongs to the NAD(P)-dependent epimerase/dehydratase family. Dihydroflavonol-4-reductase subfamily.</text>
</comment>
<organism evidence="4">
    <name type="scientific">Rosellinia necatrix</name>
    <name type="common">White root-rot fungus</name>
    <dbReference type="NCBI Taxonomy" id="77044"/>
    <lineage>
        <taxon>Eukaryota</taxon>
        <taxon>Fungi</taxon>
        <taxon>Dikarya</taxon>
        <taxon>Ascomycota</taxon>
        <taxon>Pezizomycotina</taxon>
        <taxon>Sordariomycetes</taxon>
        <taxon>Xylariomycetidae</taxon>
        <taxon>Xylariales</taxon>
        <taxon>Xylariaceae</taxon>
        <taxon>Rosellinia</taxon>
    </lineage>
</organism>
<dbReference type="Proteomes" id="UP000054516">
    <property type="component" value="Unassembled WGS sequence"/>
</dbReference>
<dbReference type="Pfam" id="PF01370">
    <property type="entry name" value="Epimerase"/>
    <property type="match status" value="1"/>
</dbReference>
<dbReference type="PANTHER" id="PTHR10366">
    <property type="entry name" value="NAD DEPENDENT EPIMERASE/DEHYDRATASE"/>
    <property type="match status" value="1"/>
</dbReference>
<evidence type="ECO:0000259" key="3">
    <source>
        <dbReference type="Pfam" id="PF01370"/>
    </source>
</evidence>
<name>A0A1W2TMI6_ROSNE</name>
<dbReference type="Gene3D" id="3.40.50.720">
    <property type="entry name" value="NAD(P)-binding Rossmann-like Domain"/>
    <property type="match status" value="1"/>
</dbReference>
<keyword evidence="5" id="KW-1185">Reference proteome</keyword>
<gene>
    <name evidence="4" type="ORF">SAMD00023353_3800660</name>
</gene>
<evidence type="ECO:0000256" key="2">
    <source>
        <dbReference type="ARBA" id="ARBA00023445"/>
    </source>
</evidence>
<dbReference type="GO" id="GO:0016616">
    <property type="term" value="F:oxidoreductase activity, acting on the CH-OH group of donors, NAD or NADP as acceptor"/>
    <property type="evidence" value="ECO:0007669"/>
    <property type="project" value="TreeGrafter"/>
</dbReference>
<protein>
    <submittedName>
        <fullName evidence="4">Putative 3-beta hydroxysteroid dehydrogenase protein</fullName>
    </submittedName>
</protein>
<dbReference type="OMA" id="YVIHVGS"/>
<keyword evidence="1" id="KW-0560">Oxidoreductase</keyword>
<dbReference type="SUPFAM" id="SSF51735">
    <property type="entry name" value="NAD(P)-binding Rossmann-fold domains"/>
    <property type="match status" value="1"/>
</dbReference>
<evidence type="ECO:0000256" key="1">
    <source>
        <dbReference type="ARBA" id="ARBA00023002"/>
    </source>
</evidence>
<dbReference type="InterPro" id="IPR050425">
    <property type="entry name" value="NAD(P)_dehydrat-like"/>
</dbReference>
<dbReference type="EMBL" id="DF977483">
    <property type="protein sequence ID" value="GAP89547.1"/>
    <property type="molecule type" value="Genomic_DNA"/>
</dbReference>
<feature type="domain" description="NAD-dependent epimerase/dehydratase" evidence="3">
    <location>
        <begin position="6"/>
        <end position="127"/>
    </location>
</feature>
<dbReference type="AlphaFoldDB" id="A0A1W2TMI6"/>
<dbReference type="InterPro" id="IPR001509">
    <property type="entry name" value="Epimerase_deHydtase"/>
</dbReference>
<sequence length="347" mass="37326">MAPTLLVTGASGLIGFRILRAALEAGLSVRYTVRSEEKARIVASNPSVARFPGGRLSPAATRDLTVDGAFDAALEGITHVIHAGAPVPVPTYHPAADIFRPTVGMASSLLASALRAPAVRRVVVTSSILGNLPLGPRPPLAIPVSAATRVALPDPFPAAFDDVYHGYILGKIVELRDSDEFARTREPHFGICHVNPGYVFGRNELVLDATMMQTHNSSNKSLMMAMLGVELPFPLQPVPNLGGFAHIDDVADVHLRVAFLDKTAPGLKDFGVSTNVNFDKIFDHVEETFPEAVAAGIFKRGKVSTMPLNYDSSETEHLLGRKLKLFSKAVIDVARQYLERIGADKSY</sequence>
<evidence type="ECO:0000313" key="5">
    <source>
        <dbReference type="Proteomes" id="UP000054516"/>
    </source>
</evidence>